<dbReference type="Proteomes" id="UP000070687">
    <property type="component" value="Unassembled WGS sequence"/>
</dbReference>
<sequence length="52" mass="5729">MVVFALGFLIRRACSDWKHSVLPTQVRSVCVSIDAGRAGFVCSNASEVFLRQ</sequence>
<reference evidence="1 2" key="1">
    <citation type="submission" date="2016-01" db="EMBL/GenBank/DDBJ databases">
        <authorList>
            <person name="Oliw E.H."/>
        </authorList>
    </citation>
    <scope>NUCLEOTIDE SEQUENCE [LARGE SCALE GENOMIC DNA]</scope>
    <source>
        <strain evidence="1 2">PSS_7772B</strain>
    </source>
</reference>
<proteinExistence type="predicted"/>
<evidence type="ECO:0000313" key="2">
    <source>
        <dbReference type="Proteomes" id="UP000070687"/>
    </source>
</evidence>
<evidence type="ECO:0000313" key="1">
    <source>
        <dbReference type="EMBL" id="KXA19803.1"/>
    </source>
</evidence>
<dbReference type="AlphaFoldDB" id="A0A133NU32"/>
<protein>
    <submittedName>
        <fullName evidence="1">Uncharacterized protein</fullName>
    </submittedName>
</protein>
<accession>A0A133NU32</accession>
<dbReference type="PATRIC" id="fig|2702.100.peg.941"/>
<comment type="caution">
    <text evidence="1">The sequence shown here is derived from an EMBL/GenBank/DDBJ whole genome shotgun (WGS) entry which is preliminary data.</text>
</comment>
<dbReference type="EMBL" id="LRQB01000061">
    <property type="protein sequence ID" value="KXA19803.1"/>
    <property type="molecule type" value="Genomic_DNA"/>
</dbReference>
<name>A0A133NU32_GARVA</name>
<organism evidence="1 2">
    <name type="scientific">Gardnerella vaginalis</name>
    <dbReference type="NCBI Taxonomy" id="2702"/>
    <lineage>
        <taxon>Bacteria</taxon>
        <taxon>Bacillati</taxon>
        <taxon>Actinomycetota</taxon>
        <taxon>Actinomycetes</taxon>
        <taxon>Bifidobacteriales</taxon>
        <taxon>Bifidobacteriaceae</taxon>
        <taxon>Gardnerella</taxon>
    </lineage>
</organism>
<gene>
    <name evidence="1" type="ORF">HMPREF3208_00958</name>
</gene>